<organism evidence="3">
    <name type="scientific">marine sediment metagenome</name>
    <dbReference type="NCBI Taxonomy" id="412755"/>
    <lineage>
        <taxon>unclassified sequences</taxon>
        <taxon>metagenomes</taxon>
        <taxon>ecological metagenomes</taxon>
    </lineage>
</organism>
<dbReference type="Pfam" id="PF00679">
    <property type="entry name" value="EFG_C"/>
    <property type="match status" value="1"/>
</dbReference>
<dbReference type="InterPro" id="IPR000640">
    <property type="entry name" value="EFG_V-like"/>
</dbReference>
<dbReference type="FunFam" id="3.30.70.240:FF:000002">
    <property type="entry name" value="GTP-binding protein TypA"/>
    <property type="match status" value="1"/>
</dbReference>
<protein>
    <submittedName>
        <fullName evidence="3">Uncharacterized protein</fullName>
    </submittedName>
</protein>
<dbReference type="Gene3D" id="2.40.50.250">
    <property type="entry name" value="bipa protein"/>
    <property type="match status" value="1"/>
</dbReference>
<evidence type="ECO:0000259" key="2">
    <source>
        <dbReference type="Pfam" id="PF21018"/>
    </source>
</evidence>
<dbReference type="SUPFAM" id="SSF54980">
    <property type="entry name" value="EF-G C-terminal domain-like"/>
    <property type="match status" value="1"/>
</dbReference>
<feature type="domain" description="Elongation factor EFG" evidence="1">
    <location>
        <begin position="7"/>
        <end position="84"/>
    </location>
</feature>
<dbReference type="FunFam" id="2.40.50.250:FF:000001">
    <property type="entry name" value="GTP-binding protein TypA"/>
    <property type="match status" value="1"/>
</dbReference>
<dbReference type="Gene3D" id="3.30.70.240">
    <property type="match status" value="1"/>
</dbReference>
<evidence type="ECO:0000259" key="1">
    <source>
        <dbReference type="Pfam" id="PF00679"/>
    </source>
</evidence>
<sequence length="163" mass="17995">MPRGIDDIDTKGEYVGVLTEMLSKRQAQLTDMHNDGHDNIRLEFHIPTKGLIGFRSAFLTATRGDSIMNTIFFGYEPWRGEIVTTRGGVLVASEPGIAITYGLNNAQRRGSTFIEPGTPVYEGMIVGMHARLQDIPVNVCKEKKRTNIRSSTSDIAVKLTSPV</sequence>
<reference evidence="3" key="1">
    <citation type="journal article" date="2014" name="Front. Microbiol.">
        <title>High frequency of phylogenetically diverse reductive dehalogenase-homologous genes in deep subseafloor sedimentary metagenomes.</title>
        <authorList>
            <person name="Kawai M."/>
            <person name="Futagami T."/>
            <person name="Toyoda A."/>
            <person name="Takaki Y."/>
            <person name="Nishi S."/>
            <person name="Hori S."/>
            <person name="Arai W."/>
            <person name="Tsubouchi T."/>
            <person name="Morono Y."/>
            <person name="Uchiyama I."/>
            <person name="Ito T."/>
            <person name="Fujiyama A."/>
            <person name="Inagaki F."/>
            <person name="Takami H."/>
        </authorList>
    </citation>
    <scope>NUCLEOTIDE SEQUENCE</scope>
    <source>
        <strain evidence="3">Expedition CK06-06</strain>
    </source>
</reference>
<evidence type="ECO:0000313" key="3">
    <source>
        <dbReference type="EMBL" id="GAH71434.1"/>
    </source>
</evidence>
<name>X1IZB8_9ZZZZ</name>
<proteinExistence type="predicted"/>
<feature type="domain" description="TypA/BipA C-terminal" evidence="2">
    <location>
        <begin position="88"/>
        <end position="162"/>
    </location>
</feature>
<dbReference type="AlphaFoldDB" id="X1IZB8"/>
<dbReference type="Pfam" id="PF21018">
    <property type="entry name" value="BipA_C"/>
    <property type="match status" value="1"/>
</dbReference>
<comment type="caution">
    <text evidence="3">The sequence shown here is derived from an EMBL/GenBank/DDBJ whole genome shotgun (WGS) entry which is preliminary data.</text>
</comment>
<dbReference type="InterPro" id="IPR042116">
    <property type="entry name" value="TypA/BipA_C"/>
</dbReference>
<dbReference type="InterPro" id="IPR035651">
    <property type="entry name" value="BipA_V"/>
</dbReference>
<dbReference type="CDD" id="cd03710">
    <property type="entry name" value="BipA_TypA_C"/>
    <property type="match status" value="1"/>
</dbReference>
<dbReference type="InterPro" id="IPR035647">
    <property type="entry name" value="EFG_III/V"/>
</dbReference>
<dbReference type="EMBL" id="BARU01028506">
    <property type="protein sequence ID" value="GAH71434.1"/>
    <property type="molecule type" value="Genomic_DNA"/>
</dbReference>
<dbReference type="InterPro" id="IPR048876">
    <property type="entry name" value="BipA_C"/>
</dbReference>
<feature type="non-terminal residue" evidence="3">
    <location>
        <position position="163"/>
    </location>
</feature>
<gene>
    <name evidence="3" type="ORF">S03H2_45492</name>
</gene>
<accession>X1IZB8</accession>